<feature type="domain" description="UBR-type" evidence="6">
    <location>
        <begin position="162"/>
        <end position="233"/>
    </location>
</feature>
<feature type="compositionally biased region" description="Acidic residues" evidence="5">
    <location>
        <begin position="2385"/>
        <end position="2422"/>
    </location>
</feature>
<evidence type="ECO:0000256" key="5">
    <source>
        <dbReference type="SAM" id="MobiDB-lite"/>
    </source>
</evidence>
<evidence type="ECO:0000256" key="4">
    <source>
        <dbReference type="PROSITE-ProRule" id="PRU00508"/>
    </source>
</evidence>
<dbReference type="InterPro" id="IPR003126">
    <property type="entry name" value="Znf_UBR"/>
</dbReference>
<feature type="compositionally biased region" description="Polar residues" evidence="5">
    <location>
        <begin position="127"/>
        <end position="136"/>
    </location>
</feature>
<feature type="region of interest" description="Disordered" evidence="5">
    <location>
        <begin position="296"/>
        <end position="315"/>
    </location>
</feature>
<feature type="zinc finger region" description="UBR-type" evidence="4">
    <location>
        <begin position="162"/>
        <end position="233"/>
    </location>
</feature>
<keyword evidence="8" id="KW-1185">Reference proteome</keyword>
<feature type="compositionally biased region" description="Acidic residues" evidence="5">
    <location>
        <begin position="2363"/>
        <end position="2377"/>
    </location>
</feature>
<feature type="compositionally biased region" description="Low complexity" evidence="5">
    <location>
        <begin position="2297"/>
        <end position="2307"/>
    </location>
</feature>
<keyword evidence="1" id="KW-0479">Metal-binding</keyword>
<accession>A0A8T0DRD4</accession>
<feature type="region of interest" description="Disordered" evidence="5">
    <location>
        <begin position="368"/>
        <end position="458"/>
    </location>
</feature>
<feature type="non-terminal residue" evidence="7">
    <location>
        <position position="1"/>
    </location>
</feature>
<feature type="region of interest" description="Disordered" evidence="5">
    <location>
        <begin position="2620"/>
        <end position="2639"/>
    </location>
</feature>
<feature type="compositionally biased region" description="Polar residues" evidence="5">
    <location>
        <begin position="2512"/>
        <end position="2539"/>
    </location>
</feature>
<feature type="region of interest" description="Disordered" evidence="5">
    <location>
        <begin position="2471"/>
        <end position="2553"/>
    </location>
</feature>
<dbReference type="EMBL" id="JTDF01002058">
    <property type="protein sequence ID" value="KAF8569231.1"/>
    <property type="molecule type" value="Genomic_DNA"/>
</dbReference>
<feature type="region of interest" description="Disordered" evidence="5">
    <location>
        <begin position="1175"/>
        <end position="1195"/>
    </location>
</feature>
<dbReference type="InterPro" id="IPR047509">
    <property type="entry name" value="UBR4-like_UBR-box"/>
</dbReference>
<dbReference type="InterPro" id="IPR045189">
    <property type="entry name" value="UBR4-like"/>
</dbReference>
<name>A0A8T0DRD4_9TREM</name>
<sequence>NLLSSALIGIYEYGALIVHALNPSYEAQPSTEQSLWPRLAYFPNFEAQPTFSAEHDCSRDTTQSFSRLCTHFFTCHNGTRLTGGFDRKGWRAESVSRRTSTRKLSTDACDSGNLSKSGEGLKPDKLSGSNENSLSEWESDGTDGCLNDQIYWRLGGPRRNDHVCTYTATQQAYCEQSWYHCHTCRLAQSSGVCSVCAQVCHAGHDLSYAKLGPFFCDCGALKESSRRCRALTCRVQTKAPYTFCGRPRENWLSSFVDNELLSVYAPWCADGYSDLGRPNFVFQRLASLLGDSEDNLAVNTDHSDQADGAPDTTRSDGLQRLKTVKKWTSDDVRATVPVSSSEPSDETVTRRRPSLTIITPGAAVLVSDSAHEVSGTPVPANTNDPRDSRRVDSASTLRRSGAVRYRLCPVETSSESGLSKQPKSGKCGSDSRKSTASEPLRSTARCSMHMGRVPKPSQQMRIRRLRLLQFLRLLNRKAVSREKHLLTNVTSQRRRSGSSNLPRLVGLCPDAFASLSLVPDEAALVAHIRSQLDVEDSEKYRSNLILLLSTSNLVPQAAHLLMGSGKDESPELPCIIDQLVSEPADVSTQRRRRLVIQRLLSDQRQTSPVVRLCHDITAPVPFAVDVSSRDIWRRVICSGRIFMKPVQNASVFDFDSHTLAFLSSKRHSTVKSAQDLTSVGSVSKVTVDSADLHSAPDTSTVVRSPHVPITESLPNRVSLPLLTDESIAALDAPFLLQNLINLLSDSETDATGIPASLAAPDLNYENLHPILASRTALAWMNFLSAHPPSTQSSTTPSTSNSQPRPTSSINVVMCMLRVFQPHHSTHAHFLAITGPEQIASRPTSPGFPAVIDHGSLTGGRMINIYRVDQTMLQAARCQDMGMLELGKLRLVTALLQMRHGQAGRTSEEETPTSTTVRPEWLTDVYASLGAGKQSTDVGPSALELLSSIGAGTSELLSSFQPFSVCVRDLSKVCTASVNFDISSIAVNPVSPAIFAVCGAWDCTVLGISSSGQVCGRISVSPKRADRSELLIKAVWLPDSVHLLALLTSGSVQIFDIFYNPKEPKYHFKPVDGTFCDATFIRLPYVSQDNESTPKERSELVPQEWGVHLVVMAKKMGSILYQQLGPDCQLSSEPFFLAEWLEWSPEALTLGTAANESDGEEKQAETTSIESVIEVDDNQCKPKSTPKSTAHPTPPLVRNAHTGVLGGGGVSLYYASSLGLLLHAYQSGHSVASAIHLPGVGEQLTTGVHRLRITHSFLLSTGSRRQSGEKHSTPKTHRSAFFGLPSVGNLVTSLLFAARGAVDPTYLSGSRLSESHVVGTDRSSVVLPDVGPVLRWSEVMGGHPGLLSAVSSDQLIFKGSAVLTTQHKPLLLAIEPDQVWVQSVDPRLLPTTLHKTGTVVSAKSSTAVSSASAPSGSQLQRSKSASDSARSASHPVVLDSLSVYWGGTPSLTGRTMTLLLASDGRLYFHATRPRSVIYDLRSVLPEEFNSVNRSHTVVTYPGQYWWQPGLWPEPSPGFGCGSNISDTCLVAGLFSPFSPKALTFSLEQGGLWDLATFDTGPGLRALQCKRDDTNVYRGDSNRELMKRLVDSPLAGPLPVDFFEYATLTEEVEFGGTDLLQLYNRDQLRRRLLTVDCPVTGAGSSVSSCKTIVTSSATGSSSGQLSKQNIAFVIEIHNRYPSETVIIGVRICLPAATGDYATRWPKFFKVFNRIIPITTPDPGAPSRMVDIPLYRSESMFCTKMLQVFVGSSSDPEGLTSVDTINVYTAPLIEVNSTRREAYMRQLSSTSAGQVFSCLGPSDRFIGQQRTSIGGSSDTHYSVALRRNRKSVSRLTSAETALAYRLDRLFVAGFTTVTTSSTADGLFACSSIPMPSSPCVLSSLINLNTSPIAVFKQSGLDSHSLERPFAVRLVFCGHPLIDSTHLMASISELITAVLHLDLNAESQDSTTNTHPTGTRLLLSCLKQVLMPTNLILTASSPNHLQRLQTSSAMQVLRDQMCRLLGSFLSRTGSQTDVGSPYMLALSKQLENLLSATLRVEYKPQLPSAEQYRACFSQPVTNVIQSGVARLTDQIGRVSRDHEPEVDLLVSYTEHFCSLVYHLAAVDPSRVVAAQEQYNLISLLMDTFSALEHHLPMRTNLNEPLNPVWIDRVGLTAPICSSHNRSGSLGYTVTVRKFILSVVYGLYALLISRLMPTETEVVQDLLMSANLDGREQQHLGSVLINLLTHENLAVACATRDGLSRLILHARPSQPIAWFNIDHCSTLDGPSKQSTKRGVDDKPEAPSTKSLVPVPISDDSSRSTSQVTVTSSCHNGRVPVTPYTARRRPPRNSSQTNQRIAADEDEVAVGVDDLEAELRQLQDATSDPGEEPENVDDQEDLEADHAQVAEDMEDTDDQEGQEEEGDVDDRDEDEESEMNGEDNDLSEEVVNSALSGQMAAFLAQLIAEVEQHSSGEPSMLSELQWPISSGIFDQLQDRQRRQQTASSSHADDALVPSSAHQPPTESLSSDEIDETAQIPSANEQLIIPSTRSGRATIPTNASDSHQPHPPLPNRYDIPTNRRTAWEPEEPNPVDHIVDVESIESAIHLLGSGSQDDPMTFQHLLEQVDDDALLNYALQLSLRDQGGTGAEGVQSNESRSSAVQSAIIQNPTDALETHQDDARNSTSTMSTAPAPQASEGPLESTAPDEAETGLPPIQAKESSVLETLSGSDDSPQSHILSQSYSMESMPVISDLTSDGHCSDSSSLDTVPWSKRDYRRRRCLRQSQSSLLFTICIARHVSNKWDQIVNQASLVDHINPSIGVQRLVPSLQLLVTLVRTLHANVVYLLSKLVALPTGLESSREAKLRRWLSVVRRTLKDLLHAFISSIPSPAVAVYSRFAPKHSTSDTDLQADPLHSQINHMANCNCSVAFELTVMQLNLVYELFSSMPHSPYPAVDPLSSVSSTSLLGIFLSNSDEGSSDAKSVVGTDTLQTNALMDQTVDFCLNLLEVLHVRIQNVTSPVEAAQDVSPKSFTLPTTVNNPHAAGLLQASLFGTDSTHGLLAPSVATCLLSWSPLIDAQFALDHIANPLHEVAWLGMQASLRLPRLLLLLFHCMGSGHRDRQRRTSAHRKTSLIPADRESRWCSVLYDYLEVLTNKDRLNVQLERPRADGRSLLPGFFVQSYPRVHEVVGRFERLIRGLLIRIVGAKHYRQLHDIHRLAHLMHRVRDICSSTGEFLPSFSCVTTKSTVPVDARQSSSTTFSSLVQHLEPFVNQLRLPYVAQREILQIISSCLNIATDRTSYWQRFCLRCPDTLIFLIHASLVLDREIARIMLSLVQLAVTSHTTAVSSAVIGTNASDSQSANVAVECVPPGSSTAQNNGARLALSMAQHLLPMRSEDSDDHSAPHAVSPMFLQFVRVFLCHCPDVGIRNTAVHIIREIYRSLPSSSQLRLLDLLPLIWPDLPTFAPHSAQFVQLTIELLVDHPEWTGRLNLLEHIARLMLRRLDALKCHPRRILYATLMHLIQPQRELGSQLPGSSVVNATSASDVQTISRRPPEPPVAPRLANDLSLSRSWSGLAGLRQTMSGQTATTSVPSTVANVSIPTITTTSNGCADQAPQSRTTASCSDLESSSTPLTNLGFVFELEPCLMCHAKAIDDPFYVILRWDSDSGGSRVHIQVAMMTLHSHYGKFVDRLKQAMGQQQQQLIQRHATSTATVTTNSATGTSASGVVATQLTTNANHALPTATTVTTSSTSNSSTTGQPSSTMPIVPVKLDVRATSSVHVFDLDAVYLISQLTVKFNILYKRQRYVRTLNVYTSDLIDRSASRLVHEPWMWQKVATVRLAPGQEAVRVCFSHPSPTPTWLGASQANYATDDRFNADQLFSINSHYQGLAIRASRLIFEYADFHSTDSEASRDCPRCHTTDLLGIICPACHTNVNECTRCRSIDLSEGDVYLCANCGSSRNGKIEFSICAR</sequence>
<evidence type="ECO:0000313" key="8">
    <source>
        <dbReference type="Proteomes" id="UP000699462"/>
    </source>
</evidence>
<protein>
    <recommendedName>
        <fullName evidence="6">UBR-type domain-containing protein</fullName>
    </recommendedName>
</protein>
<dbReference type="SMART" id="SM00396">
    <property type="entry name" value="ZnF_UBR1"/>
    <property type="match status" value="1"/>
</dbReference>
<gene>
    <name evidence="7" type="ORF">P879_06524</name>
</gene>
<dbReference type="SUPFAM" id="SSF48371">
    <property type="entry name" value="ARM repeat"/>
    <property type="match status" value="1"/>
</dbReference>
<dbReference type="OrthoDB" id="30336at2759"/>
<feature type="region of interest" description="Disordered" evidence="5">
    <location>
        <begin position="96"/>
        <end position="138"/>
    </location>
</feature>
<feature type="compositionally biased region" description="Polar residues" evidence="5">
    <location>
        <begin position="1180"/>
        <end position="1190"/>
    </location>
</feature>
<keyword evidence="3" id="KW-0862">Zinc</keyword>
<feature type="region of interest" description="Disordered" evidence="5">
    <location>
        <begin position="787"/>
        <end position="806"/>
    </location>
</feature>
<evidence type="ECO:0000256" key="1">
    <source>
        <dbReference type="ARBA" id="ARBA00022723"/>
    </source>
</evidence>
<feature type="region of interest" description="Disordered" evidence="5">
    <location>
        <begin position="2357"/>
        <end position="2427"/>
    </location>
</feature>
<organism evidence="7 8">
    <name type="scientific">Paragonimus westermani</name>
    <dbReference type="NCBI Taxonomy" id="34504"/>
    <lineage>
        <taxon>Eukaryota</taxon>
        <taxon>Metazoa</taxon>
        <taxon>Spiralia</taxon>
        <taxon>Lophotrochozoa</taxon>
        <taxon>Platyhelminthes</taxon>
        <taxon>Trematoda</taxon>
        <taxon>Digenea</taxon>
        <taxon>Plagiorchiida</taxon>
        <taxon>Troglotremata</taxon>
        <taxon>Troglotrematidae</taxon>
        <taxon>Paragonimus</taxon>
    </lineage>
</organism>
<dbReference type="Proteomes" id="UP000699462">
    <property type="component" value="Unassembled WGS sequence"/>
</dbReference>
<feature type="region of interest" description="Disordered" evidence="5">
    <location>
        <begin position="2263"/>
        <end position="2340"/>
    </location>
</feature>
<dbReference type="GO" id="GO:0008270">
    <property type="term" value="F:zinc ion binding"/>
    <property type="evidence" value="ECO:0007669"/>
    <property type="project" value="UniProtKB-KW"/>
</dbReference>
<feature type="compositionally biased region" description="Polar residues" evidence="5">
    <location>
        <begin position="2658"/>
        <end position="2667"/>
    </location>
</feature>
<keyword evidence="2" id="KW-0863">Zinc-finger</keyword>
<feature type="region of interest" description="Disordered" evidence="5">
    <location>
        <begin position="2648"/>
        <end position="2688"/>
    </location>
</feature>
<dbReference type="PANTHER" id="PTHR21725:SF1">
    <property type="entry name" value="E3 UBIQUITIN-PROTEIN LIGASE UBR4"/>
    <property type="match status" value="1"/>
</dbReference>
<dbReference type="Pfam" id="PF02207">
    <property type="entry name" value="zf-UBR"/>
    <property type="match status" value="1"/>
</dbReference>
<dbReference type="InterPro" id="IPR016024">
    <property type="entry name" value="ARM-type_fold"/>
</dbReference>
<feature type="compositionally biased region" description="Polar residues" evidence="5">
    <location>
        <begin position="2493"/>
        <end position="2502"/>
    </location>
</feature>
<evidence type="ECO:0000259" key="6">
    <source>
        <dbReference type="PROSITE" id="PS51157"/>
    </source>
</evidence>
<feature type="region of interest" description="Disordered" evidence="5">
    <location>
        <begin position="1403"/>
        <end position="1427"/>
    </location>
</feature>
<dbReference type="CDD" id="cd19680">
    <property type="entry name" value="UBR-box_UBR4"/>
    <property type="match status" value="1"/>
</dbReference>
<proteinExistence type="predicted"/>
<feature type="region of interest" description="Disordered" evidence="5">
    <location>
        <begin position="334"/>
        <end position="354"/>
    </location>
</feature>
<evidence type="ECO:0000256" key="3">
    <source>
        <dbReference type="ARBA" id="ARBA00022833"/>
    </source>
</evidence>
<dbReference type="PROSITE" id="PS51157">
    <property type="entry name" value="ZF_UBR"/>
    <property type="match status" value="1"/>
</dbReference>
<reference evidence="7 8" key="1">
    <citation type="submission" date="2019-07" db="EMBL/GenBank/DDBJ databases">
        <title>Annotation for the trematode Paragonimus westermani.</title>
        <authorList>
            <person name="Choi Y.-J."/>
        </authorList>
    </citation>
    <scope>NUCLEOTIDE SEQUENCE [LARGE SCALE GENOMIC DNA]</scope>
    <source>
        <strain evidence="7">180907_Pwestermani</strain>
    </source>
</reference>
<dbReference type="PANTHER" id="PTHR21725">
    <property type="entry name" value="E3 UBIQUITIN-PROTEIN LIGASE UBR4"/>
    <property type="match status" value="1"/>
</dbReference>
<comment type="caution">
    <text evidence="7">The sequence shown here is derived from an EMBL/GenBank/DDBJ whole genome shotgun (WGS) entry which is preliminary data.</text>
</comment>
<feature type="compositionally biased region" description="Polar residues" evidence="5">
    <location>
        <begin position="411"/>
        <end position="422"/>
    </location>
</feature>
<evidence type="ECO:0000256" key="2">
    <source>
        <dbReference type="ARBA" id="ARBA00022771"/>
    </source>
</evidence>
<evidence type="ECO:0000313" key="7">
    <source>
        <dbReference type="EMBL" id="KAF8569231.1"/>
    </source>
</evidence>
<feature type="compositionally biased region" description="Polar residues" evidence="5">
    <location>
        <begin position="2627"/>
        <end position="2639"/>
    </location>
</feature>